<dbReference type="GO" id="GO:0016020">
    <property type="term" value="C:membrane"/>
    <property type="evidence" value="ECO:0007669"/>
    <property type="project" value="UniProtKB-SubCell"/>
</dbReference>
<comment type="similarity">
    <text evidence="2 6">Belongs to the multi antimicrobial extrusion (MATE) (TC 2.A.66.1) family.</text>
</comment>
<dbReference type="NCBIfam" id="TIGR00797">
    <property type="entry name" value="matE"/>
    <property type="match status" value="1"/>
</dbReference>
<dbReference type="EMBL" id="LR746265">
    <property type="protein sequence ID" value="CAA7391798.1"/>
    <property type="molecule type" value="Genomic_DNA"/>
</dbReference>
<feature type="compositionally biased region" description="Polar residues" evidence="7">
    <location>
        <begin position="1"/>
        <end position="12"/>
    </location>
</feature>
<keyword evidence="3 6" id="KW-0812">Transmembrane</keyword>
<feature type="transmembrane region" description="Helical" evidence="6">
    <location>
        <begin position="413"/>
        <end position="436"/>
    </location>
</feature>
<keyword evidence="4 6" id="KW-1133">Transmembrane helix</keyword>
<evidence type="ECO:0000313" key="9">
    <source>
        <dbReference type="Proteomes" id="UP000663760"/>
    </source>
</evidence>
<feature type="transmembrane region" description="Helical" evidence="6">
    <location>
        <begin position="186"/>
        <end position="211"/>
    </location>
</feature>
<dbReference type="GO" id="GO:0015297">
    <property type="term" value="F:antiporter activity"/>
    <property type="evidence" value="ECO:0007669"/>
    <property type="project" value="InterPro"/>
</dbReference>
<dbReference type="Proteomes" id="UP000663760">
    <property type="component" value="Chromosome 2"/>
</dbReference>
<dbReference type="AlphaFoldDB" id="A0A7I8K3Q6"/>
<feature type="transmembrane region" description="Helical" evidence="6">
    <location>
        <begin position="217"/>
        <end position="236"/>
    </location>
</feature>
<comment type="subcellular location">
    <subcellularLocation>
        <location evidence="1">Membrane</location>
        <topology evidence="1">Multi-pass membrane protein</topology>
    </subcellularLocation>
</comment>
<dbReference type="OrthoDB" id="2126698at2759"/>
<feature type="transmembrane region" description="Helical" evidence="6">
    <location>
        <begin position="442"/>
        <end position="465"/>
    </location>
</feature>
<evidence type="ECO:0000256" key="5">
    <source>
        <dbReference type="ARBA" id="ARBA00023136"/>
    </source>
</evidence>
<dbReference type="PANTHER" id="PTHR11206">
    <property type="entry name" value="MULTIDRUG RESISTANCE PROTEIN"/>
    <property type="match status" value="1"/>
</dbReference>
<feature type="region of interest" description="Disordered" evidence="7">
    <location>
        <begin position="1"/>
        <end position="20"/>
    </location>
</feature>
<keyword evidence="5 6" id="KW-0472">Membrane</keyword>
<feature type="transmembrane region" description="Helical" evidence="6">
    <location>
        <begin position="341"/>
        <end position="365"/>
    </location>
</feature>
<keyword evidence="9" id="KW-1185">Reference proteome</keyword>
<dbReference type="InterPro" id="IPR045069">
    <property type="entry name" value="MATE_euk"/>
</dbReference>
<dbReference type="InterPro" id="IPR002528">
    <property type="entry name" value="MATE_fam"/>
</dbReference>
<evidence type="ECO:0000256" key="6">
    <source>
        <dbReference type="RuleBase" id="RU004914"/>
    </source>
</evidence>
<proteinExistence type="inferred from homology"/>
<sequence>MSHQRSNLQKTMPQDGGPIGPWPRQVDCEGVIVPELRKQGAIALPLVAMNLAWFAKISVTTMFLGRLGELQLAGGSLGFCFANVTGLSVLAGLCGAMEPICGQAHGAGNYRLLRKTLVMGTILLLSAAVPISFLWLNIDKLLVLVGQKREIAAVARVYVAYLLPDLVVTAFLAPLKAYLSAQGVTLPILFSSVAALALHVPINVVLFKAWGLRGVSAAVWLTDLSTAFMLGSYVVVAERKRKKTEGPKEGGGWCDQKLGEWLQLLRLSGPCCFTTCLEWWCYEILILLTGKLPHSQRMISVLAVVFNFDYLLYAVMVSLATCASARVSNELGAGNSAASRMSARVCLGVSLVVGCLAGAAMAGSRGWWASLFSRDDGVVEGVRKMMLLMALVDVVNFPLAVCGGIARGTARPWLGVYANLCGFYLVALPLAAVLAFRVRLGVGGLLLGTLVGVCTTTALLLVLVLRTDWAEEGRKAQELVGGAGGAIGDGHIVFAEETKVEQA</sequence>
<evidence type="ECO:0000256" key="1">
    <source>
        <dbReference type="ARBA" id="ARBA00004141"/>
    </source>
</evidence>
<protein>
    <recommendedName>
        <fullName evidence="6">Protein DETOXIFICATION</fullName>
    </recommendedName>
    <alternativeName>
        <fullName evidence="6">Multidrug and toxic compound extrusion protein</fullName>
    </alternativeName>
</protein>
<feature type="transmembrane region" description="Helical" evidence="6">
    <location>
        <begin position="76"/>
        <end position="96"/>
    </location>
</feature>
<evidence type="ECO:0000313" key="8">
    <source>
        <dbReference type="EMBL" id="CAA7391798.1"/>
    </source>
</evidence>
<evidence type="ECO:0000256" key="3">
    <source>
        <dbReference type="ARBA" id="ARBA00022692"/>
    </source>
</evidence>
<feature type="transmembrane region" description="Helical" evidence="6">
    <location>
        <begin position="158"/>
        <end position="179"/>
    </location>
</feature>
<feature type="transmembrane region" description="Helical" evidence="6">
    <location>
        <begin position="117"/>
        <end position="138"/>
    </location>
</feature>
<name>A0A7I8K3Q6_SPIIN</name>
<evidence type="ECO:0000256" key="7">
    <source>
        <dbReference type="SAM" id="MobiDB-lite"/>
    </source>
</evidence>
<dbReference type="GO" id="GO:0042910">
    <property type="term" value="F:xenobiotic transmembrane transporter activity"/>
    <property type="evidence" value="ECO:0007669"/>
    <property type="project" value="InterPro"/>
</dbReference>
<organism evidence="8 9">
    <name type="scientific">Spirodela intermedia</name>
    <name type="common">Intermediate duckweed</name>
    <dbReference type="NCBI Taxonomy" id="51605"/>
    <lineage>
        <taxon>Eukaryota</taxon>
        <taxon>Viridiplantae</taxon>
        <taxon>Streptophyta</taxon>
        <taxon>Embryophyta</taxon>
        <taxon>Tracheophyta</taxon>
        <taxon>Spermatophyta</taxon>
        <taxon>Magnoliopsida</taxon>
        <taxon>Liliopsida</taxon>
        <taxon>Araceae</taxon>
        <taxon>Lemnoideae</taxon>
        <taxon>Spirodela</taxon>
    </lineage>
</organism>
<dbReference type="CDD" id="cd13132">
    <property type="entry name" value="MATE_eukaryotic"/>
    <property type="match status" value="1"/>
</dbReference>
<evidence type="ECO:0000256" key="4">
    <source>
        <dbReference type="ARBA" id="ARBA00022989"/>
    </source>
</evidence>
<accession>A0A7I8K3Q6</accession>
<dbReference type="GO" id="GO:1990961">
    <property type="term" value="P:xenobiotic detoxification by transmembrane export across the plasma membrane"/>
    <property type="evidence" value="ECO:0007669"/>
    <property type="project" value="InterPro"/>
</dbReference>
<dbReference type="Pfam" id="PF01554">
    <property type="entry name" value="MatE"/>
    <property type="match status" value="2"/>
</dbReference>
<feature type="transmembrane region" description="Helical" evidence="6">
    <location>
        <begin position="385"/>
        <end position="406"/>
    </location>
</feature>
<feature type="transmembrane region" description="Helical" evidence="6">
    <location>
        <begin position="42"/>
        <end position="64"/>
    </location>
</feature>
<gene>
    <name evidence="8" type="ORF">SI8410_02003029</name>
</gene>
<reference evidence="8" key="1">
    <citation type="submission" date="2020-02" db="EMBL/GenBank/DDBJ databases">
        <authorList>
            <person name="Scholz U."/>
            <person name="Mascher M."/>
            <person name="Fiebig A."/>
        </authorList>
    </citation>
    <scope>NUCLEOTIDE SEQUENCE</scope>
</reference>
<evidence type="ECO:0000256" key="2">
    <source>
        <dbReference type="ARBA" id="ARBA00010199"/>
    </source>
</evidence>